<sequence length="89" mass="10110">MPFLKPLFPIQCLCRLNRGSGGFFCQTACLSGGFRRHKKSPKNRAFVLKMLASYGRLPCNCTCRLNKNRQVKRQPAIPLKALSKETDHD</sequence>
<name>D0WCQ3_NEILA</name>
<comment type="caution">
    <text evidence="1">The sequence shown here is derived from an EMBL/GenBank/DDBJ whole genome shotgun (WGS) entry which is preliminary data.</text>
</comment>
<evidence type="ECO:0000313" key="1">
    <source>
        <dbReference type="EMBL" id="EEZ74621.1"/>
    </source>
</evidence>
<proteinExistence type="predicted"/>
<evidence type="ECO:0000313" key="2">
    <source>
        <dbReference type="Proteomes" id="UP000003843"/>
    </source>
</evidence>
<reference evidence="1 2" key="1">
    <citation type="submission" date="2009-10" db="EMBL/GenBank/DDBJ databases">
        <authorList>
            <person name="Weinstock G."/>
            <person name="Sodergren E."/>
            <person name="Clifton S."/>
            <person name="Fulton L."/>
            <person name="Fulton B."/>
            <person name="Courtney L."/>
            <person name="Fronick C."/>
            <person name="Harrison M."/>
            <person name="Strong C."/>
            <person name="Farmer C."/>
            <person name="Delahaunty K."/>
            <person name="Markovic C."/>
            <person name="Hall O."/>
            <person name="Minx P."/>
            <person name="Tomlinson C."/>
            <person name="Mitreva M."/>
            <person name="Nelson J."/>
            <person name="Hou S."/>
            <person name="Wollam A."/>
            <person name="Pepin K.H."/>
            <person name="Johnson M."/>
            <person name="Bhonagiri V."/>
            <person name="Nash W.E."/>
            <person name="Warren W."/>
            <person name="Chinwalla A."/>
            <person name="Mardis E.R."/>
            <person name="Wilson R.K."/>
        </authorList>
    </citation>
    <scope>NUCLEOTIDE SEQUENCE [LARGE SCALE GENOMIC DNA]</scope>
    <source>
        <strain evidence="1 2">ATCC 23970</strain>
    </source>
</reference>
<gene>
    <name evidence="1" type="ORF">NEILACOT_05337</name>
</gene>
<protein>
    <submittedName>
        <fullName evidence="1">Uncharacterized protein</fullName>
    </submittedName>
</protein>
<dbReference type="EMBL" id="ACEQ02000035">
    <property type="protein sequence ID" value="EEZ74621.1"/>
    <property type="molecule type" value="Genomic_DNA"/>
</dbReference>
<organism evidence="1 2">
    <name type="scientific">Neisseria lactamica ATCC 23970</name>
    <dbReference type="NCBI Taxonomy" id="546265"/>
    <lineage>
        <taxon>Bacteria</taxon>
        <taxon>Pseudomonadati</taxon>
        <taxon>Pseudomonadota</taxon>
        <taxon>Betaproteobacteria</taxon>
        <taxon>Neisseriales</taxon>
        <taxon>Neisseriaceae</taxon>
        <taxon>Neisseria</taxon>
    </lineage>
</organism>
<dbReference type="AlphaFoldDB" id="D0WCQ3"/>
<accession>D0WCQ3</accession>
<dbReference type="Proteomes" id="UP000003843">
    <property type="component" value="Unassembled WGS sequence"/>
</dbReference>